<evidence type="ECO:0000259" key="8">
    <source>
        <dbReference type="Pfam" id="PF08743"/>
    </source>
</evidence>
<accession>A0A915PYJ1</accession>
<keyword evidence="3 7" id="KW-0227">DNA damage</keyword>
<dbReference type="GO" id="GO:0005634">
    <property type="term" value="C:nucleus"/>
    <property type="evidence" value="ECO:0007669"/>
    <property type="project" value="UniProtKB-SubCell"/>
</dbReference>
<evidence type="ECO:0000313" key="9">
    <source>
        <dbReference type="Proteomes" id="UP000887581"/>
    </source>
</evidence>
<evidence type="ECO:0000256" key="1">
    <source>
        <dbReference type="ARBA" id="ARBA00004123"/>
    </source>
</evidence>
<evidence type="ECO:0000256" key="6">
    <source>
        <dbReference type="ARBA" id="ARBA00023242"/>
    </source>
</evidence>
<protein>
    <recommendedName>
        <fullName evidence="7">Non-structural maintenance of chromosomes element 4</fullName>
    </recommendedName>
</protein>
<proteinExistence type="inferred from homology"/>
<reference evidence="10" key="1">
    <citation type="submission" date="2022-11" db="UniProtKB">
        <authorList>
            <consortium name="WormBaseParasite"/>
        </authorList>
    </citation>
    <scope>IDENTIFICATION</scope>
</reference>
<keyword evidence="9" id="KW-1185">Reference proteome</keyword>
<dbReference type="GO" id="GO:0006310">
    <property type="term" value="P:DNA recombination"/>
    <property type="evidence" value="ECO:0007669"/>
    <property type="project" value="UniProtKB-UniRule"/>
</dbReference>
<keyword evidence="5 7" id="KW-0234">DNA repair</keyword>
<dbReference type="InterPro" id="IPR014854">
    <property type="entry name" value="Nse4_C"/>
</dbReference>
<evidence type="ECO:0000313" key="10">
    <source>
        <dbReference type="WBParaSite" id="sdigi.contig454.g8434.t1"/>
    </source>
</evidence>
<dbReference type="AlphaFoldDB" id="A0A915PYJ1"/>
<dbReference type="GO" id="GO:0030915">
    <property type="term" value="C:Smc5-Smc6 complex"/>
    <property type="evidence" value="ECO:0007669"/>
    <property type="project" value="UniProtKB-UniRule"/>
</dbReference>
<dbReference type="WBParaSite" id="sdigi.contig454.g8434.t1">
    <property type="protein sequence ID" value="sdigi.contig454.g8434.t1"/>
    <property type="gene ID" value="sdigi.contig454.g8434"/>
</dbReference>
<organism evidence="9 10">
    <name type="scientific">Setaria digitata</name>
    <dbReference type="NCBI Taxonomy" id="48799"/>
    <lineage>
        <taxon>Eukaryota</taxon>
        <taxon>Metazoa</taxon>
        <taxon>Ecdysozoa</taxon>
        <taxon>Nematoda</taxon>
        <taxon>Chromadorea</taxon>
        <taxon>Rhabditida</taxon>
        <taxon>Spirurina</taxon>
        <taxon>Spiruromorpha</taxon>
        <taxon>Filarioidea</taxon>
        <taxon>Setariidae</taxon>
        <taxon>Setaria</taxon>
    </lineage>
</organism>
<evidence type="ECO:0000256" key="7">
    <source>
        <dbReference type="RuleBase" id="RU365071"/>
    </source>
</evidence>
<evidence type="ECO:0000256" key="3">
    <source>
        <dbReference type="ARBA" id="ARBA00022763"/>
    </source>
</evidence>
<evidence type="ECO:0000256" key="5">
    <source>
        <dbReference type="ARBA" id="ARBA00023204"/>
    </source>
</evidence>
<comment type="subcellular location">
    <subcellularLocation>
        <location evidence="1 7">Nucleus</location>
    </subcellularLocation>
</comment>
<dbReference type="InterPro" id="IPR027786">
    <property type="entry name" value="Nse4/EID"/>
</dbReference>
<evidence type="ECO:0000256" key="4">
    <source>
        <dbReference type="ARBA" id="ARBA00023172"/>
    </source>
</evidence>
<comment type="function">
    <text evidence="7">Component of the SMC5-SMC6 complex, that promotes sister chromatid alignment after DNA damage and facilitates double-stranded DNA breaks (DSBs) repair via homologous recombination between sister chromatids.</text>
</comment>
<dbReference type="Proteomes" id="UP000887581">
    <property type="component" value="Unplaced"/>
</dbReference>
<keyword evidence="6 7" id="KW-0539">Nucleus</keyword>
<name>A0A915PYJ1_9BILA</name>
<dbReference type="PANTHER" id="PTHR16140:SF0">
    <property type="entry name" value="NON-STRUCTURAL MAINTENANCE OF CHROMOSOMES ELEMENT 4"/>
    <property type="match status" value="1"/>
</dbReference>
<evidence type="ECO:0000256" key="2">
    <source>
        <dbReference type="ARBA" id="ARBA00008997"/>
    </source>
</evidence>
<comment type="similarity">
    <text evidence="2 7">Belongs to the NSE4 family.</text>
</comment>
<dbReference type="GO" id="GO:0006281">
    <property type="term" value="P:DNA repair"/>
    <property type="evidence" value="ECO:0007669"/>
    <property type="project" value="UniProtKB-UniRule"/>
</dbReference>
<keyword evidence="4 7" id="KW-0233">DNA recombination</keyword>
<feature type="domain" description="Non-structural maintenance of chromosome element 4 C-terminal" evidence="8">
    <location>
        <begin position="244"/>
        <end position="331"/>
    </location>
</feature>
<dbReference type="PANTHER" id="PTHR16140">
    <property type="entry name" value="NON-STRUCTURAL MAINTENANCE OF CHROMOSOMES ELEMENT 4"/>
    <property type="match status" value="1"/>
</dbReference>
<sequence>MDEDVEIMEDGDQYDTVNNRESELEFHVAAQKLCEKIGELTTTLSEGGQQNDDLCSQKYLKEIDKLEDDFIKNQSCRYIVTDAKLTKCLSKLIATEVESFHNNSIKKRVTLDSFTHSLKNYLRKNCCLVEEDGEVILDNQQSAWAAFGSYFMNDILKIPPTLSCLGPLLLEETPNVLDIQANKLKRSAGGKAGRAKFKKSDEMLELQEVEEDELQRRTDPLAKELDNVMRCLKWYLKQHRMKSINYFEFCFHPTDFSRSVANAFYTSFLLKENKVGLDIGDDKMPRLRLIGNAEQKAAKDSNVAENRGVVSFSYNDWQEIVKLLNIKVPIITDY</sequence>
<comment type="subunit">
    <text evidence="7">Component of the SMC5-SMC6 complex.</text>
</comment>
<dbReference type="Pfam" id="PF08743">
    <property type="entry name" value="Nse4_C"/>
    <property type="match status" value="1"/>
</dbReference>